<accession>A0AAV9N6G6</accession>
<evidence type="ECO:0000256" key="1">
    <source>
        <dbReference type="SAM" id="MobiDB-lite"/>
    </source>
</evidence>
<dbReference type="EMBL" id="JAVRRD010000017">
    <property type="protein sequence ID" value="KAK5050562.1"/>
    <property type="molecule type" value="Genomic_DNA"/>
</dbReference>
<dbReference type="AlphaFoldDB" id="A0AAV9N6G6"/>
<name>A0AAV9N6G6_9EURO</name>
<evidence type="ECO:0000313" key="3">
    <source>
        <dbReference type="Proteomes" id="UP001358417"/>
    </source>
</evidence>
<dbReference type="Proteomes" id="UP001358417">
    <property type="component" value="Unassembled WGS sequence"/>
</dbReference>
<evidence type="ECO:0000313" key="2">
    <source>
        <dbReference type="EMBL" id="KAK5050562.1"/>
    </source>
</evidence>
<comment type="caution">
    <text evidence="2">The sequence shown here is derived from an EMBL/GenBank/DDBJ whole genome shotgun (WGS) entry which is preliminary data.</text>
</comment>
<feature type="region of interest" description="Disordered" evidence="1">
    <location>
        <begin position="113"/>
        <end position="163"/>
    </location>
</feature>
<proteinExistence type="predicted"/>
<organism evidence="2 3">
    <name type="scientific">Exophiala bonariae</name>
    <dbReference type="NCBI Taxonomy" id="1690606"/>
    <lineage>
        <taxon>Eukaryota</taxon>
        <taxon>Fungi</taxon>
        <taxon>Dikarya</taxon>
        <taxon>Ascomycota</taxon>
        <taxon>Pezizomycotina</taxon>
        <taxon>Eurotiomycetes</taxon>
        <taxon>Chaetothyriomycetidae</taxon>
        <taxon>Chaetothyriales</taxon>
        <taxon>Herpotrichiellaceae</taxon>
        <taxon>Exophiala</taxon>
    </lineage>
</organism>
<dbReference type="GeneID" id="89972026"/>
<sequence>METVRFPTTDGRITLAVSSQFREPKTLPRSRLSVLPLESGPIRTRVQLVPYRHNSGLDPWLSGIEQDIIDNTKFDASDLASQDLDFEEIFTHGKPQKKLTRVVEVTLLKRDNRKPSSSSYAHYDAASKTADDVHTATGSERRSTSTKNNDRVRHGVTNTSSKV</sequence>
<feature type="compositionally biased region" description="Basic and acidic residues" evidence="1">
    <location>
        <begin position="129"/>
        <end position="153"/>
    </location>
</feature>
<gene>
    <name evidence="2" type="ORF">LTR84_003843</name>
</gene>
<dbReference type="RefSeq" id="XP_064705148.1">
    <property type="nucleotide sequence ID" value="XM_064847427.1"/>
</dbReference>
<protein>
    <submittedName>
        <fullName evidence="2">Uncharacterized protein</fullName>
    </submittedName>
</protein>
<reference evidence="2 3" key="1">
    <citation type="submission" date="2023-08" db="EMBL/GenBank/DDBJ databases">
        <title>Black Yeasts Isolated from many extreme environments.</title>
        <authorList>
            <person name="Coleine C."/>
            <person name="Stajich J.E."/>
            <person name="Selbmann L."/>
        </authorList>
    </citation>
    <scope>NUCLEOTIDE SEQUENCE [LARGE SCALE GENOMIC DNA]</scope>
    <source>
        <strain evidence="2 3">CCFEE 5792</strain>
    </source>
</reference>
<feature type="compositionally biased region" description="Low complexity" evidence="1">
    <location>
        <begin position="116"/>
        <end position="127"/>
    </location>
</feature>
<keyword evidence="3" id="KW-1185">Reference proteome</keyword>